<keyword evidence="2" id="KW-1185">Reference proteome</keyword>
<organism evidence="1 2">
    <name type="scientific">Punica granatum</name>
    <name type="common">Pomegranate</name>
    <dbReference type="NCBI Taxonomy" id="22663"/>
    <lineage>
        <taxon>Eukaryota</taxon>
        <taxon>Viridiplantae</taxon>
        <taxon>Streptophyta</taxon>
        <taxon>Embryophyta</taxon>
        <taxon>Tracheophyta</taxon>
        <taxon>Spermatophyta</taxon>
        <taxon>Magnoliopsida</taxon>
        <taxon>eudicotyledons</taxon>
        <taxon>Gunneridae</taxon>
        <taxon>Pentapetalae</taxon>
        <taxon>rosids</taxon>
        <taxon>malvids</taxon>
        <taxon>Myrtales</taxon>
        <taxon>Lythraceae</taxon>
        <taxon>Punica</taxon>
    </lineage>
</organism>
<accession>A0A2I0HR36</accession>
<comment type="caution">
    <text evidence="1">The sequence shown here is derived from an EMBL/GenBank/DDBJ whole genome shotgun (WGS) entry which is preliminary data.</text>
</comment>
<name>A0A2I0HR36_PUNGR</name>
<evidence type="ECO:0000313" key="2">
    <source>
        <dbReference type="Proteomes" id="UP000233551"/>
    </source>
</evidence>
<evidence type="ECO:0000313" key="1">
    <source>
        <dbReference type="EMBL" id="PKI34181.1"/>
    </source>
</evidence>
<protein>
    <submittedName>
        <fullName evidence="1">Uncharacterized protein</fullName>
    </submittedName>
</protein>
<dbReference type="Proteomes" id="UP000233551">
    <property type="component" value="Unassembled WGS sequence"/>
</dbReference>
<proteinExistence type="predicted"/>
<sequence length="77" mass="8386">MIKRGVICGGCQRQWLAMVVVSMVASGEHARQRQWWSKEAAVGSVVGGERGAWAVAIRASAWLMGPWWHGQGGHGQE</sequence>
<reference evidence="1 2" key="1">
    <citation type="submission" date="2017-11" db="EMBL/GenBank/DDBJ databases">
        <title>De-novo sequencing of pomegranate (Punica granatum L.) genome.</title>
        <authorList>
            <person name="Akparov Z."/>
            <person name="Amiraslanov A."/>
            <person name="Hajiyeva S."/>
            <person name="Abbasov M."/>
            <person name="Kaur K."/>
            <person name="Hamwieh A."/>
            <person name="Solovyev V."/>
            <person name="Salamov A."/>
            <person name="Braich B."/>
            <person name="Kosarev P."/>
            <person name="Mahmoud A."/>
            <person name="Hajiyev E."/>
            <person name="Babayeva S."/>
            <person name="Izzatullayeva V."/>
            <person name="Mammadov A."/>
            <person name="Mammadov A."/>
            <person name="Sharifova S."/>
            <person name="Ojaghi J."/>
            <person name="Eynullazada K."/>
            <person name="Bayramov B."/>
            <person name="Abdulazimova A."/>
            <person name="Shahmuradov I."/>
        </authorList>
    </citation>
    <scope>NUCLEOTIDE SEQUENCE [LARGE SCALE GENOMIC DNA]</scope>
    <source>
        <strain evidence="2">cv. AG2017</strain>
        <tissue evidence="1">Leaf</tissue>
    </source>
</reference>
<gene>
    <name evidence="1" type="ORF">CRG98_045428</name>
</gene>
<dbReference type="AlphaFoldDB" id="A0A2I0HR36"/>
<dbReference type="EMBL" id="PGOL01006118">
    <property type="protein sequence ID" value="PKI34181.1"/>
    <property type="molecule type" value="Genomic_DNA"/>
</dbReference>